<evidence type="ECO:0000313" key="12">
    <source>
        <dbReference type="Proteomes" id="UP000092460"/>
    </source>
</evidence>
<dbReference type="STRING" id="67801.A0A1B0BH20"/>
<evidence type="ECO:0000256" key="5">
    <source>
        <dbReference type="ARBA" id="ARBA00023136"/>
    </source>
</evidence>
<dbReference type="PROSITE" id="PS50068">
    <property type="entry name" value="LDLRA_2"/>
    <property type="match status" value="1"/>
</dbReference>
<dbReference type="PROSITE" id="PS01209">
    <property type="entry name" value="LDLRA_1"/>
    <property type="match status" value="1"/>
</dbReference>
<evidence type="ECO:0000256" key="2">
    <source>
        <dbReference type="ARBA" id="ARBA00022692"/>
    </source>
</evidence>
<dbReference type="Gene3D" id="2.40.128.620">
    <property type="match status" value="1"/>
</dbReference>
<dbReference type="InterPro" id="IPR002172">
    <property type="entry name" value="LDrepeatLR_classA_rpt"/>
</dbReference>
<keyword evidence="8" id="KW-0325">Glycoprotein</keyword>
<evidence type="ECO:0000256" key="1">
    <source>
        <dbReference type="ARBA" id="ARBA00004167"/>
    </source>
</evidence>
<organism evidence="11 12">
    <name type="scientific">Glossina palpalis gambiensis</name>
    <dbReference type="NCBI Taxonomy" id="67801"/>
    <lineage>
        <taxon>Eukaryota</taxon>
        <taxon>Metazoa</taxon>
        <taxon>Ecdysozoa</taxon>
        <taxon>Arthropoda</taxon>
        <taxon>Hexapoda</taxon>
        <taxon>Insecta</taxon>
        <taxon>Pterygota</taxon>
        <taxon>Neoptera</taxon>
        <taxon>Endopterygota</taxon>
        <taxon>Diptera</taxon>
        <taxon>Brachycera</taxon>
        <taxon>Muscomorpha</taxon>
        <taxon>Hippoboscoidea</taxon>
        <taxon>Glossinidae</taxon>
        <taxon>Glossina</taxon>
    </lineage>
</organism>
<evidence type="ECO:0000256" key="9">
    <source>
        <dbReference type="PROSITE-ProRule" id="PRU00124"/>
    </source>
</evidence>
<keyword evidence="6 9" id="KW-1015">Disulfide bond</keyword>
<evidence type="ECO:0000256" key="10">
    <source>
        <dbReference type="SAM" id="MobiDB-lite"/>
    </source>
</evidence>
<dbReference type="VEuPathDB" id="VectorBase:GPPI029820"/>
<comment type="subcellular location">
    <subcellularLocation>
        <location evidence="1">Membrane</location>
        <topology evidence="1">Single-pass membrane protein</topology>
    </subcellularLocation>
</comment>
<feature type="disulfide bond" evidence="9">
    <location>
        <begin position="54"/>
        <end position="66"/>
    </location>
</feature>
<evidence type="ECO:0000256" key="4">
    <source>
        <dbReference type="ARBA" id="ARBA00022989"/>
    </source>
</evidence>
<evidence type="ECO:0000313" key="11">
    <source>
        <dbReference type="EnsemblMetazoa" id="GPPI029820-PA"/>
    </source>
</evidence>
<dbReference type="Pfam" id="PF00057">
    <property type="entry name" value="Ldl_recept_a"/>
    <property type="match status" value="1"/>
</dbReference>
<reference evidence="12" key="1">
    <citation type="submission" date="2015-01" db="EMBL/GenBank/DDBJ databases">
        <authorList>
            <person name="Aksoy S."/>
            <person name="Warren W."/>
            <person name="Wilson R.K."/>
        </authorList>
    </citation>
    <scope>NUCLEOTIDE SEQUENCE [LARGE SCALE GENOMIC DNA]</scope>
    <source>
        <strain evidence="12">IAEA</strain>
    </source>
</reference>
<keyword evidence="7" id="KW-0675">Receptor</keyword>
<accession>A0A1B0BH20</accession>
<sequence length="459" mass="51566">MATKNIGVSDETVNLLWRMKKTALQFITHSICDGAKDCSDGSDEILELCVGFDCPEIAFHCGYGACINGNAKCNGIKECTDGSDEAWEPCGFPRVCKGNEIQIKIEPEKLESPHNLVELMEISVKGESESSGTSNTAEMLIETELEEAFVIGISKSLAASDEEKHDSDLPQICDNCNKVSYNIKTLKAHKFSERINLSIGEDEQQLLHDEAPDYRQKTKEGSSKERKSKKSKDGKKSSHKDEKDKKKDDKSGDEKDESKLKSSSKSGHKDDKGNFSAKLSINSNQAKKESRKFGRSNCEPIKNAMRCFKNPDVLEEMLEDQSEIEDDEDLDEENGDGGDEDYNEGNIDETYDEEDDYMTIIITIPLKRLKKAKIIWKMQLIKQLTQRKPCLLQMFDSLRDSNKLKGFMEIINEFQGDNHLLLLVFTALKCALVAHSSSEALELAVALYQETVHYAVQIK</sequence>
<dbReference type="GO" id="GO:0005886">
    <property type="term" value="C:plasma membrane"/>
    <property type="evidence" value="ECO:0007669"/>
    <property type="project" value="TreeGrafter"/>
</dbReference>
<dbReference type="InterPro" id="IPR036055">
    <property type="entry name" value="LDL_receptor-like_sf"/>
</dbReference>
<evidence type="ECO:0000256" key="3">
    <source>
        <dbReference type="ARBA" id="ARBA00022737"/>
    </source>
</evidence>
<keyword evidence="3" id="KW-0677">Repeat</keyword>
<proteinExistence type="predicted"/>
<dbReference type="PRINTS" id="PR00261">
    <property type="entry name" value="LDLRECEPTOR"/>
</dbReference>
<feature type="disulfide bond" evidence="9">
    <location>
        <begin position="61"/>
        <end position="79"/>
    </location>
</feature>
<dbReference type="InterPro" id="IPR051221">
    <property type="entry name" value="LDLR-related"/>
</dbReference>
<keyword evidence="2" id="KW-0812">Transmembrane</keyword>
<evidence type="ECO:0000256" key="6">
    <source>
        <dbReference type="ARBA" id="ARBA00023157"/>
    </source>
</evidence>
<dbReference type="EnsemblMetazoa" id="GPPI029820-RA">
    <property type="protein sequence ID" value="GPPI029820-PA"/>
    <property type="gene ID" value="GPPI029820"/>
</dbReference>
<name>A0A1B0BH20_9MUSC</name>
<dbReference type="CDD" id="cd00112">
    <property type="entry name" value="LDLa"/>
    <property type="match status" value="1"/>
</dbReference>
<reference evidence="11" key="2">
    <citation type="submission" date="2020-05" db="UniProtKB">
        <authorList>
            <consortium name="EnsemblMetazoa"/>
        </authorList>
    </citation>
    <scope>IDENTIFICATION</scope>
    <source>
        <strain evidence="11">IAEA</strain>
    </source>
</reference>
<protein>
    <submittedName>
        <fullName evidence="11">Uncharacterized protein</fullName>
    </submittedName>
</protein>
<dbReference type="InterPro" id="IPR023415">
    <property type="entry name" value="LDLR_class-A_CS"/>
</dbReference>
<keyword evidence="12" id="KW-1185">Reference proteome</keyword>
<dbReference type="GO" id="GO:0043235">
    <property type="term" value="C:receptor complex"/>
    <property type="evidence" value="ECO:0007669"/>
    <property type="project" value="TreeGrafter"/>
</dbReference>
<evidence type="ECO:0000256" key="8">
    <source>
        <dbReference type="ARBA" id="ARBA00023180"/>
    </source>
</evidence>
<dbReference type="AlphaFoldDB" id="A0A1B0BH20"/>
<feature type="compositionally biased region" description="Basic and acidic residues" evidence="10">
    <location>
        <begin position="205"/>
        <end position="225"/>
    </location>
</feature>
<dbReference type="PANTHER" id="PTHR22722">
    <property type="entry name" value="LOW-DENSITY LIPOPROTEIN RECEPTOR-RELATED PROTEIN 2-RELATED"/>
    <property type="match status" value="1"/>
</dbReference>
<evidence type="ECO:0000256" key="7">
    <source>
        <dbReference type="ARBA" id="ARBA00023170"/>
    </source>
</evidence>
<keyword evidence="4" id="KW-1133">Transmembrane helix</keyword>
<dbReference type="Gene3D" id="4.10.400.10">
    <property type="entry name" value="Low-density Lipoprotein Receptor"/>
    <property type="match status" value="1"/>
</dbReference>
<dbReference type="EMBL" id="JXJN01014123">
    <property type="status" value="NOT_ANNOTATED_CDS"/>
    <property type="molecule type" value="Genomic_DNA"/>
</dbReference>
<comment type="caution">
    <text evidence="9">Lacks conserved residue(s) required for the propagation of feature annotation.</text>
</comment>
<dbReference type="SMART" id="SM00192">
    <property type="entry name" value="LDLa"/>
    <property type="match status" value="2"/>
</dbReference>
<dbReference type="Proteomes" id="UP000092460">
    <property type="component" value="Unassembled WGS sequence"/>
</dbReference>
<feature type="compositionally biased region" description="Basic and acidic residues" evidence="10">
    <location>
        <begin position="234"/>
        <end position="260"/>
    </location>
</feature>
<keyword evidence="5" id="KW-0472">Membrane</keyword>
<feature type="region of interest" description="Disordered" evidence="10">
    <location>
        <begin position="318"/>
        <end position="349"/>
    </location>
</feature>
<feature type="region of interest" description="Disordered" evidence="10">
    <location>
        <begin position="203"/>
        <end position="295"/>
    </location>
</feature>
<dbReference type="SUPFAM" id="SSF57424">
    <property type="entry name" value="LDL receptor-like module"/>
    <property type="match status" value="1"/>
</dbReference>